<dbReference type="InterPro" id="IPR045330">
    <property type="entry name" value="TRM3/TARBP1"/>
</dbReference>
<proteinExistence type="predicted"/>
<dbReference type="GO" id="GO:0016423">
    <property type="term" value="F:tRNA (guanine) methyltransferase activity"/>
    <property type="evidence" value="ECO:0007669"/>
    <property type="project" value="InterPro"/>
</dbReference>
<dbReference type="Pfam" id="PF00588">
    <property type="entry name" value="SpoU_methylase"/>
    <property type="match status" value="1"/>
</dbReference>
<accession>A0A6A6A6S7</accession>
<reference evidence="4" key="1">
    <citation type="journal article" date="2020" name="Stud. Mycol.">
        <title>101 Dothideomycetes genomes: a test case for predicting lifestyles and emergence of pathogens.</title>
        <authorList>
            <person name="Haridas S."/>
            <person name="Albert R."/>
            <person name="Binder M."/>
            <person name="Bloem J."/>
            <person name="Labutti K."/>
            <person name="Salamov A."/>
            <person name="Andreopoulos B."/>
            <person name="Baker S."/>
            <person name="Barry K."/>
            <person name="Bills G."/>
            <person name="Bluhm B."/>
            <person name="Cannon C."/>
            <person name="Castanera R."/>
            <person name="Culley D."/>
            <person name="Daum C."/>
            <person name="Ezra D."/>
            <person name="Gonzalez J."/>
            <person name="Henrissat B."/>
            <person name="Kuo A."/>
            <person name="Liang C."/>
            <person name="Lipzen A."/>
            <person name="Lutzoni F."/>
            <person name="Magnuson J."/>
            <person name="Mondo S."/>
            <person name="Nolan M."/>
            <person name="Ohm R."/>
            <person name="Pangilinan J."/>
            <person name="Park H.-J."/>
            <person name="Ramirez L."/>
            <person name="Alfaro M."/>
            <person name="Sun H."/>
            <person name="Tritt A."/>
            <person name="Yoshinaga Y."/>
            <person name="Zwiers L.-H."/>
            <person name="Turgeon B."/>
            <person name="Goodwin S."/>
            <person name="Spatafora J."/>
            <person name="Crous P."/>
            <person name="Grigoriev I."/>
        </authorList>
    </citation>
    <scope>NUCLEOTIDE SEQUENCE</scope>
    <source>
        <strain evidence="4">CBS 119687</strain>
    </source>
</reference>
<feature type="domain" description="tRNA/rRNA methyltransferase SpoU type" evidence="3">
    <location>
        <begin position="1092"/>
        <end position="1256"/>
    </location>
</feature>
<dbReference type="GeneID" id="54413829"/>
<sequence>MDHYLDPASRAKAFEHNWARLHAPSSRLDLDALALCLRLLPTVDAENDYQPQHQALGRLLLSRIPEEPHDSEHLFVLAELCHSNEAFVHFFVEEYIKPCLNAALVQLSKSTTLQETSDEDVITSREDHVRNAVAFLNLLKYSYWLPPKTKHAIDPTSLGFLVRFVGIDRINEPALDALSALLSLLVQNQQTGILVACPKNHAPLWLQYDHALQSHVLNHPLVDQSWWNRLKTLRTTDFTAASDKIYKVWYQWIVQASRTKTELVGVYDCLYWETLRAGLLVGYADQRKYCLAIIRLSLHLPHTQDIRTPVMVSIADDSKVVYKAYEQYATLFETIVLDRYSNQVQACLPELATLIDTDSKVTPAMATTLLAAALNPRVQDNIRKIIGNWYMGYLIKHRELAPNHIEFVVKGFLPWATQGSLFTSTLTATRTTTVCIHGATLAEFIAMFVANSPDMLCRSLILEILQFVLDAGGRLFQYSILYLLEGLNKGLALRTTTHISLEPADLDLILRVSRLTGLPEIAGDLYGLYCKQLCDYVSQDTSAQKETASYKSLYTKILHLETHPLASGQLTPCAVDGLPPLQSFLQQLYDTKHCSIQGDSYASACKTLIQTLDRADATLIKSHDMYAVLDALWEEADRREFSRSVAVNMPALFFHPVCIKICILQDAAQSESDGSLTVLLTRAMECLQRLSESRPYLLSVLAMSLRKAVFSSPSITSILPFEEYILRFVNHPPTVKTEFLFEVAAAEKLQKFVPHRDYAFYYGQREWHAYAAVLDLLCRFPEDQSKVAKRILDHLLEPWKEQKAPIPIISKWKDVLQLQAMLLLTDFCIPDTQVDMYLDAFTRALVVEQWPRYRFLLEWIVARIYYRFPSKAIRILNDLEKLDEGSPIHVASLVKVAALVAPYLDSENFALNVLIRLIPFSASPKVHIRHEAHWCFPIVFDLATSNDWKSITGNPAFVALDKHIRGMDKFGAPAWSIRTLKLDSVKDFTLTGIFQGQYLSIETPEQKRVAHEDFVELQDKEKTLQTNLPLTRIALGWSPTLTVATLQDPETQASPQSSLAPTFLQTKSGFDFASLYPHSGPPHVKSQRPASVILIASLIDNPTNLGGLSRISESFGLEALYIDDLKKLGHKDFKATSVTSEKHLPIHELKAYGVPNFLLEMKRKGYAVVGIEQTDRSGMLGDEGKDSDADTKDAIYTTGSRKDSGTLPQKCVLVLGSEKGGITAEVLAVVDRCVEIRTVGVTRSLNVQTAGGIAVYEWWRLWHDDVLGI</sequence>
<keyword evidence="1" id="KW-0489">Methyltransferase</keyword>
<dbReference type="SUPFAM" id="SSF75217">
    <property type="entry name" value="alpha/beta knot"/>
    <property type="match status" value="1"/>
</dbReference>
<evidence type="ECO:0000256" key="2">
    <source>
        <dbReference type="ARBA" id="ARBA00022679"/>
    </source>
</evidence>
<dbReference type="InterPro" id="IPR044748">
    <property type="entry name" value="Trm3/TARBP1_C"/>
</dbReference>
<dbReference type="GO" id="GO:0030488">
    <property type="term" value="P:tRNA methylation"/>
    <property type="evidence" value="ECO:0007669"/>
    <property type="project" value="InterPro"/>
</dbReference>
<dbReference type="RefSeq" id="XP_033520870.1">
    <property type="nucleotide sequence ID" value="XM_033673397.1"/>
</dbReference>
<dbReference type="Gene3D" id="3.40.1280.10">
    <property type="match status" value="1"/>
</dbReference>
<dbReference type="InterPro" id="IPR001537">
    <property type="entry name" value="SpoU_MeTrfase"/>
</dbReference>
<dbReference type="OrthoDB" id="241340at2759"/>
<evidence type="ECO:0000256" key="1">
    <source>
        <dbReference type="ARBA" id="ARBA00022603"/>
    </source>
</evidence>
<protein>
    <recommendedName>
        <fullName evidence="3">tRNA/rRNA methyltransferase SpoU type domain-containing protein</fullName>
    </recommendedName>
</protein>
<dbReference type="GO" id="GO:0003723">
    <property type="term" value="F:RNA binding"/>
    <property type="evidence" value="ECO:0007669"/>
    <property type="project" value="InterPro"/>
</dbReference>
<dbReference type="InterPro" id="IPR029026">
    <property type="entry name" value="tRNA_m1G_MTases_N"/>
</dbReference>
<evidence type="ECO:0000313" key="5">
    <source>
        <dbReference type="Proteomes" id="UP000799771"/>
    </source>
</evidence>
<evidence type="ECO:0000259" key="3">
    <source>
        <dbReference type="Pfam" id="PF00588"/>
    </source>
</evidence>
<dbReference type="EMBL" id="ML977513">
    <property type="protein sequence ID" value="KAF2126478.1"/>
    <property type="molecule type" value="Genomic_DNA"/>
</dbReference>
<dbReference type="InterPro" id="IPR029028">
    <property type="entry name" value="Alpha/beta_knot_MTases"/>
</dbReference>
<dbReference type="AlphaFoldDB" id="A0A6A6A6S7"/>
<dbReference type="PANTHER" id="PTHR12029">
    <property type="entry name" value="RNA METHYLTRANSFERASE"/>
    <property type="match status" value="1"/>
</dbReference>
<organism evidence="4 5">
    <name type="scientific">Dothidotthia symphoricarpi CBS 119687</name>
    <dbReference type="NCBI Taxonomy" id="1392245"/>
    <lineage>
        <taxon>Eukaryota</taxon>
        <taxon>Fungi</taxon>
        <taxon>Dikarya</taxon>
        <taxon>Ascomycota</taxon>
        <taxon>Pezizomycotina</taxon>
        <taxon>Dothideomycetes</taxon>
        <taxon>Pleosporomycetidae</taxon>
        <taxon>Pleosporales</taxon>
        <taxon>Dothidotthiaceae</taxon>
        <taxon>Dothidotthia</taxon>
    </lineage>
</organism>
<evidence type="ECO:0000313" key="4">
    <source>
        <dbReference type="EMBL" id="KAF2126478.1"/>
    </source>
</evidence>
<dbReference type="CDD" id="cd18091">
    <property type="entry name" value="SpoU-like_TRM3-like"/>
    <property type="match status" value="1"/>
</dbReference>
<dbReference type="Proteomes" id="UP000799771">
    <property type="component" value="Unassembled WGS sequence"/>
</dbReference>
<name>A0A6A6A6S7_9PLEO</name>
<keyword evidence="2" id="KW-0808">Transferase</keyword>
<gene>
    <name evidence="4" type="ORF">P153DRAFT_78529</name>
</gene>
<dbReference type="PANTHER" id="PTHR12029:SF11">
    <property type="entry name" value="METHYLTRANSFERASE TARBP1-RELATED"/>
    <property type="match status" value="1"/>
</dbReference>
<keyword evidence="5" id="KW-1185">Reference proteome</keyword>